<organism evidence="3 4">
    <name type="scientific">Penicilliopsis zonata CBS 506.65</name>
    <dbReference type="NCBI Taxonomy" id="1073090"/>
    <lineage>
        <taxon>Eukaryota</taxon>
        <taxon>Fungi</taxon>
        <taxon>Dikarya</taxon>
        <taxon>Ascomycota</taxon>
        <taxon>Pezizomycotina</taxon>
        <taxon>Eurotiomycetes</taxon>
        <taxon>Eurotiomycetidae</taxon>
        <taxon>Eurotiales</taxon>
        <taxon>Aspergillaceae</taxon>
        <taxon>Penicilliopsis</taxon>
    </lineage>
</organism>
<proteinExistence type="predicted"/>
<keyword evidence="1" id="KW-0175">Coiled coil</keyword>
<dbReference type="GeneID" id="34609611"/>
<evidence type="ECO:0000256" key="2">
    <source>
        <dbReference type="SAM" id="Phobius"/>
    </source>
</evidence>
<protein>
    <submittedName>
        <fullName evidence="3">Uncharacterized protein</fullName>
    </submittedName>
</protein>
<feature type="coiled-coil region" evidence="1">
    <location>
        <begin position="404"/>
        <end position="448"/>
    </location>
</feature>
<keyword evidence="2" id="KW-0472">Membrane</keyword>
<reference evidence="4" key="1">
    <citation type="journal article" date="2017" name="Genome Biol.">
        <title>Comparative genomics reveals high biological diversity and specific adaptations in the industrially and medically important fungal genus Aspergillus.</title>
        <authorList>
            <person name="de Vries R.P."/>
            <person name="Riley R."/>
            <person name="Wiebenga A."/>
            <person name="Aguilar-Osorio G."/>
            <person name="Amillis S."/>
            <person name="Uchima C.A."/>
            <person name="Anderluh G."/>
            <person name="Asadollahi M."/>
            <person name="Askin M."/>
            <person name="Barry K."/>
            <person name="Battaglia E."/>
            <person name="Bayram O."/>
            <person name="Benocci T."/>
            <person name="Braus-Stromeyer S.A."/>
            <person name="Caldana C."/>
            <person name="Canovas D."/>
            <person name="Cerqueira G.C."/>
            <person name="Chen F."/>
            <person name="Chen W."/>
            <person name="Choi C."/>
            <person name="Clum A."/>
            <person name="Dos Santos R.A."/>
            <person name="Damasio A.R."/>
            <person name="Diallinas G."/>
            <person name="Emri T."/>
            <person name="Fekete E."/>
            <person name="Flipphi M."/>
            <person name="Freyberg S."/>
            <person name="Gallo A."/>
            <person name="Gournas C."/>
            <person name="Habgood R."/>
            <person name="Hainaut M."/>
            <person name="Harispe M.L."/>
            <person name="Henrissat B."/>
            <person name="Hilden K.S."/>
            <person name="Hope R."/>
            <person name="Hossain A."/>
            <person name="Karabika E."/>
            <person name="Karaffa L."/>
            <person name="Karanyi Z."/>
            <person name="Krasevec N."/>
            <person name="Kuo A."/>
            <person name="Kusch H."/>
            <person name="LaButti K."/>
            <person name="Lagendijk E.L."/>
            <person name="Lapidus A."/>
            <person name="Levasseur A."/>
            <person name="Lindquist E."/>
            <person name="Lipzen A."/>
            <person name="Logrieco A.F."/>
            <person name="MacCabe A."/>
            <person name="Maekelae M.R."/>
            <person name="Malavazi I."/>
            <person name="Melin P."/>
            <person name="Meyer V."/>
            <person name="Mielnichuk N."/>
            <person name="Miskei M."/>
            <person name="Molnar A.P."/>
            <person name="Mule G."/>
            <person name="Ngan C.Y."/>
            <person name="Orejas M."/>
            <person name="Orosz E."/>
            <person name="Ouedraogo J.P."/>
            <person name="Overkamp K.M."/>
            <person name="Park H.-S."/>
            <person name="Perrone G."/>
            <person name="Piumi F."/>
            <person name="Punt P.J."/>
            <person name="Ram A.F."/>
            <person name="Ramon A."/>
            <person name="Rauscher S."/>
            <person name="Record E."/>
            <person name="Riano-Pachon D.M."/>
            <person name="Robert V."/>
            <person name="Roehrig J."/>
            <person name="Ruller R."/>
            <person name="Salamov A."/>
            <person name="Salih N.S."/>
            <person name="Samson R.A."/>
            <person name="Sandor E."/>
            <person name="Sanguinetti M."/>
            <person name="Schuetze T."/>
            <person name="Sepcic K."/>
            <person name="Shelest E."/>
            <person name="Sherlock G."/>
            <person name="Sophianopoulou V."/>
            <person name="Squina F.M."/>
            <person name="Sun H."/>
            <person name="Susca A."/>
            <person name="Todd R.B."/>
            <person name="Tsang A."/>
            <person name="Unkles S.E."/>
            <person name="van de Wiele N."/>
            <person name="van Rossen-Uffink D."/>
            <person name="Oliveira J.V."/>
            <person name="Vesth T.C."/>
            <person name="Visser J."/>
            <person name="Yu J.-H."/>
            <person name="Zhou M."/>
            <person name="Andersen M.R."/>
            <person name="Archer D.B."/>
            <person name="Baker S.E."/>
            <person name="Benoit I."/>
            <person name="Brakhage A.A."/>
            <person name="Braus G.H."/>
            <person name="Fischer R."/>
            <person name="Frisvad J.C."/>
            <person name="Goldman G.H."/>
            <person name="Houbraken J."/>
            <person name="Oakley B."/>
            <person name="Pocsi I."/>
            <person name="Scazzocchio C."/>
            <person name="Seiboth B."/>
            <person name="vanKuyk P.A."/>
            <person name="Wortman J."/>
            <person name="Dyer P.S."/>
            <person name="Grigoriev I.V."/>
        </authorList>
    </citation>
    <scope>NUCLEOTIDE SEQUENCE [LARGE SCALE GENOMIC DNA]</scope>
    <source>
        <strain evidence="4">CBS 506.65</strain>
    </source>
</reference>
<name>A0A1L9SSL2_9EURO</name>
<dbReference type="AlphaFoldDB" id="A0A1L9SSL2"/>
<accession>A0A1L9SSL2</accession>
<keyword evidence="2" id="KW-0812">Transmembrane</keyword>
<gene>
    <name evidence="3" type="ORF">ASPZODRAFT_13292</name>
</gene>
<dbReference type="OrthoDB" id="4510215at2759"/>
<evidence type="ECO:0000313" key="3">
    <source>
        <dbReference type="EMBL" id="OJJ50202.1"/>
    </source>
</evidence>
<dbReference type="RefSeq" id="XP_022584712.1">
    <property type="nucleotide sequence ID" value="XM_022723146.1"/>
</dbReference>
<dbReference type="Proteomes" id="UP000184188">
    <property type="component" value="Unassembled WGS sequence"/>
</dbReference>
<dbReference type="EMBL" id="KV878337">
    <property type="protein sequence ID" value="OJJ50202.1"/>
    <property type="molecule type" value="Genomic_DNA"/>
</dbReference>
<feature type="transmembrane region" description="Helical" evidence="2">
    <location>
        <begin position="30"/>
        <end position="49"/>
    </location>
</feature>
<dbReference type="STRING" id="1073090.A0A1L9SSL2"/>
<feature type="coiled-coil region" evidence="1">
    <location>
        <begin position="325"/>
        <end position="374"/>
    </location>
</feature>
<sequence>MFATTNTVGEEYSPEGPGFLALLAGLDSSAGAAIFFAVLSLLCVVVCFVDHIAAQIVAVTGKLVLHPVKSCVRLASWLVMQLAAIRSPRELRTRLAVAKHRATRFLVDSMLAQFVASADRWFFPPHRPQDTVFRLFGTYIAGLTAYGVIHGTLMPYLSGFFGGWTSEYGDWSPYCLGMLNEYSDGVWLDTRQWSQAVYCLGEASGLELSAIIFEDLEFDRFLDSEFAFVLAFAVICVSPAIVRAFSIAASSDAPTERADSLSTEAENADGETRLFLTSLSPLVFRLWNVMADLDKIISQYKGIVAAKMEELRMAKQDAQGSRAIAKQLTDERDTAVQNRDALSSDLEVKLSRTLQQLAEARANLGQEEERANVRERLLSDKVSMLERQLSLRPAQVESKSLSEFETLRAELESVRARNDKLAAIEHRLAAAEARETEARNQNRQLDAKCQLFAAQNAELVAKVESDERRLPILEQRSQELAVECATFKKGYDDAVSQVIDLQRQLAATQEAADNKIRELQQELADANLKNTSLELDYEMLEAQFDDVQEQADVRLPMEIAELKQQLGVASIRLDQGQMREAQLSGTVENLKTQLSSQETQLEDKQV</sequence>
<evidence type="ECO:0000256" key="1">
    <source>
        <dbReference type="SAM" id="Coils"/>
    </source>
</evidence>
<feature type="coiled-coil region" evidence="1">
    <location>
        <begin position="491"/>
        <end position="550"/>
    </location>
</feature>
<dbReference type="VEuPathDB" id="FungiDB:ASPZODRAFT_13292"/>
<keyword evidence="4" id="KW-1185">Reference proteome</keyword>
<evidence type="ECO:0000313" key="4">
    <source>
        <dbReference type="Proteomes" id="UP000184188"/>
    </source>
</evidence>
<keyword evidence="2" id="KW-1133">Transmembrane helix</keyword>